<dbReference type="EMBL" id="HBGS01023349">
    <property type="protein sequence ID" value="CAD9414118.1"/>
    <property type="molecule type" value="Transcribed_RNA"/>
</dbReference>
<dbReference type="AlphaFoldDB" id="A0A7S2FUQ7"/>
<keyword evidence="5 7" id="KW-0539">Nucleus</keyword>
<evidence type="ECO:0000259" key="9">
    <source>
        <dbReference type="PROSITE" id="PS50162"/>
    </source>
</evidence>
<comment type="function">
    <text evidence="7">Binds to single and double-stranded DNA and exhibits DNA-dependent ATPase activity. Underwinds duplex DNA.</text>
</comment>
<dbReference type="NCBIfam" id="NF003301">
    <property type="entry name" value="PRK04301.1"/>
    <property type="match status" value="1"/>
</dbReference>
<sequence>MSMMAGSAVESEENEENSTTQGQQEEEGEEEGIQSYRHISELEAHGIAHSDTTKLGEAGFCTVESIAHASLRKLQEVKGISEGKAQKLRDIAMKLVPCGFQTAAQELQRREEIIMISTGSSALDELLQGGIETGSLTEIFGEFRTGKTQLCHTLCVTCQLPLDQGGGEGKAMYIDTEGCFRPNRLVAIAERYGVSPEGVLDNVVFARAHNSEQQMELLKQAAALMSEDRFVLLIVDSATALFRTDYVGRGELSERQAQLGQFLRQLQRLASEFGLAVVLSNQVVANPDGMSFAKDASKPIGGNIIAHASHTRLKLRKSRGENRICQVYDSPSIPESECTFALGNTGIEDAKDC</sequence>
<keyword evidence="7" id="KW-0238">DNA-binding</keyword>
<dbReference type="InterPro" id="IPR027417">
    <property type="entry name" value="P-loop_NTPase"/>
</dbReference>
<dbReference type="Gene3D" id="1.10.150.20">
    <property type="entry name" value="5' to 3' exonuclease, C-terminal subdomain"/>
    <property type="match status" value="1"/>
</dbReference>
<dbReference type="CDD" id="cd19513">
    <property type="entry name" value="Rad51"/>
    <property type="match status" value="1"/>
</dbReference>
<dbReference type="SMART" id="SM00382">
    <property type="entry name" value="AAA"/>
    <property type="match status" value="1"/>
</dbReference>
<keyword evidence="3 6" id="KW-0547">Nucleotide-binding</keyword>
<dbReference type="SUPFAM" id="SSF47794">
    <property type="entry name" value="Rad51 N-terminal domain-like"/>
    <property type="match status" value="1"/>
</dbReference>
<dbReference type="GO" id="GO:0000794">
    <property type="term" value="C:condensed nuclear chromosome"/>
    <property type="evidence" value="ECO:0007669"/>
    <property type="project" value="TreeGrafter"/>
</dbReference>
<evidence type="ECO:0000259" key="10">
    <source>
        <dbReference type="PROSITE" id="PS50163"/>
    </source>
</evidence>
<dbReference type="PANTHER" id="PTHR22942">
    <property type="entry name" value="RECA/RAD51/RADA DNA STRAND-PAIRING FAMILY MEMBER"/>
    <property type="match status" value="1"/>
</dbReference>
<dbReference type="GO" id="GO:0042148">
    <property type="term" value="P:DNA strand invasion"/>
    <property type="evidence" value="ECO:0007669"/>
    <property type="project" value="TreeGrafter"/>
</dbReference>
<dbReference type="Pfam" id="PF14520">
    <property type="entry name" value="HHH_5"/>
    <property type="match status" value="1"/>
</dbReference>
<comment type="subcellular location">
    <subcellularLocation>
        <location evidence="1 7">Nucleus</location>
    </subcellularLocation>
</comment>
<dbReference type="InterPro" id="IPR011941">
    <property type="entry name" value="DNA_recomb/repair_Rad51"/>
</dbReference>
<dbReference type="InterPro" id="IPR020587">
    <property type="entry name" value="RecA_monomer-monomer_interface"/>
</dbReference>
<evidence type="ECO:0000256" key="3">
    <source>
        <dbReference type="ARBA" id="ARBA00022741"/>
    </source>
</evidence>
<proteinExistence type="inferred from homology"/>
<dbReference type="GO" id="GO:0000730">
    <property type="term" value="P:DNA recombinase assembly"/>
    <property type="evidence" value="ECO:0007669"/>
    <property type="project" value="TreeGrafter"/>
</dbReference>
<feature type="domain" description="RecA family profile 2" evidence="10">
    <location>
        <begin position="289"/>
        <end position="352"/>
    </location>
</feature>
<dbReference type="GO" id="GO:0070192">
    <property type="term" value="P:chromosome organization involved in meiotic cell cycle"/>
    <property type="evidence" value="ECO:0007669"/>
    <property type="project" value="TreeGrafter"/>
</dbReference>
<dbReference type="GO" id="GO:0000150">
    <property type="term" value="F:DNA strand exchange activity"/>
    <property type="evidence" value="ECO:0007669"/>
    <property type="project" value="InterPro"/>
</dbReference>
<dbReference type="GO" id="GO:0007131">
    <property type="term" value="P:reciprocal meiotic recombination"/>
    <property type="evidence" value="ECO:0007669"/>
    <property type="project" value="TreeGrafter"/>
</dbReference>
<evidence type="ECO:0000256" key="7">
    <source>
        <dbReference type="RuleBase" id="RU364139"/>
    </source>
</evidence>
<name>A0A7S2FUQ7_9STRA</name>
<evidence type="ECO:0000256" key="5">
    <source>
        <dbReference type="ARBA" id="ARBA00023242"/>
    </source>
</evidence>
<dbReference type="GO" id="GO:0006312">
    <property type="term" value="P:mitotic recombination"/>
    <property type="evidence" value="ECO:0007669"/>
    <property type="project" value="TreeGrafter"/>
</dbReference>
<evidence type="ECO:0000256" key="4">
    <source>
        <dbReference type="ARBA" id="ARBA00022840"/>
    </source>
</evidence>
<dbReference type="InterPro" id="IPR016467">
    <property type="entry name" value="DNA_recomb/repair_RecA-like"/>
</dbReference>
<dbReference type="InterPro" id="IPR020588">
    <property type="entry name" value="RecA_ATP-bd"/>
</dbReference>
<keyword evidence="7" id="KW-0233">DNA recombination</keyword>
<feature type="domain" description="RecA family profile 1" evidence="9">
    <location>
        <begin position="112"/>
        <end position="283"/>
    </location>
</feature>
<dbReference type="Pfam" id="PF08423">
    <property type="entry name" value="Rad51"/>
    <property type="match status" value="1"/>
</dbReference>
<dbReference type="InterPro" id="IPR013632">
    <property type="entry name" value="Rad51_C"/>
</dbReference>
<accession>A0A7S2FUQ7</accession>
<dbReference type="GO" id="GO:1990426">
    <property type="term" value="P:mitotic recombination-dependent replication fork processing"/>
    <property type="evidence" value="ECO:0007669"/>
    <property type="project" value="InterPro"/>
</dbReference>
<dbReference type="InterPro" id="IPR003593">
    <property type="entry name" value="AAA+_ATPase"/>
</dbReference>
<dbReference type="InterPro" id="IPR010995">
    <property type="entry name" value="DNA_repair_Rad51/TF_NusA_a-hlx"/>
</dbReference>
<keyword evidence="4 6" id="KW-0067">ATP-binding</keyword>
<gene>
    <name evidence="11" type="ORF">DSPE1174_LOCUS11857</name>
</gene>
<organism evidence="11">
    <name type="scientific">Octactis speculum</name>
    <dbReference type="NCBI Taxonomy" id="3111310"/>
    <lineage>
        <taxon>Eukaryota</taxon>
        <taxon>Sar</taxon>
        <taxon>Stramenopiles</taxon>
        <taxon>Ochrophyta</taxon>
        <taxon>Dictyochophyceae</taxon>
        <taxon>Dictyochales</taxon>
        <taxon>Dictyochaceae</taxon>
        <taxon>Octactis</taxon>
    </lineage>
</organism>
<dbReference type="GO" id="GO:0140664">
    <property type="term" value="F:ATP-dependent DNA damage sensor activity"/>
    <property type="evidence" value="ECO:0007669"/>
    <property type="project" value="InterPro"/>
</dbReference>
<keyword evidence="7" id="KW-0234">DNA repair</keyword>
<dbReference type="GO" id="GO:0003697">
    <property type="term" value="F:single-stranded DNA binding"/>
    <property type="evidence" value="ECO:0007669"/>
    <property type="project" value="InterPro"/>
</dbReference>
<dbReference type="PROSITE" id="PS50163">
    <property type="entry name" value="RECA_3"/>
    <property type="match status" value="1"/>
</dbReference>
<evidence type="ECO:0000256" key="1">
    <source>
        <dbReference type="ARBA" id="ARBA00004123"/>
    </source>
</evidence>
<evidence type="ECO:0000256" key="2">
    <source>
        <dbReference type="ARBA" id="ARBA00007095"/>
    </source>
</evidence>
<dbReference type="PIRSF" id="PIRSF005856">
    <property type="entry name" value="Rad51"/>
    <property type="match status" value="1"/>
</dbReference>
<dbReference type="GO" id="GO:0003690">
    <property type="term" value="F:double-stranded DNA binding"/>
    <property type="evidence" value="ECO:0007669"/>
    <property type="project" value="InterPro"/>
</dbReference>
<dbReference type="FunFam" id="3.40.50.300:FF:000092">
    <property type="entry name" value="DNA repair protein Rad51 homolog"/>
    <property type="match status" value="1"/>
</dbReference>
<reference evidence="11" key="1">
    <citation type="submission" date="2021-01" db="EMBL/GenBank/DDBJ databases">
        <authorList>
            <person name="Corre E."/>
            <person name="Pelletier E."/>
            <person name="Niang G."/>
            <person name="Scheremetjew M."/>
            <person name="Finn R."/>
            <person name="Kale V."/>
            <person name="Holt S."/>
            <person name="Cochrane G."/>
            <person name="Meng A."/>
            <person name="Brown T."/>
            <person name="Cohen L."/>
        </authorList>
    </citation>
    <scope>NUCLEOTIDE SEQUENCE</scope>
    <source>
        <strain evidence="11">CCMP1381</strain>
    </source>
</reference>
<evidence type="ECO:0000256" key="8">
    <source>
        <dbReference type="SAM" id="MobiDB-lite"/>
    </source>
</evidence>
<dbReference type="GO" id="GO:0005524">
    <property type="term" value="F:ATP binding"/>
    <property type="evidence" value="ECO:0007669"/>
    <property type="project" value="UniProtKB-KW"/>
</dbReference>
<evidence type="ECO:0000256" key="6">
    <source>
        <dbReference type="RuleBase" id="RU003422"/>
    </source>
</evidence>
<dbReference type="Gene3D" id="3.40.50.300">
    <property type="entry name" value="P-loop containing nucleotide triphosphate hydrolases"/>
    <property type="match status" value="1"/>
</dbReference>
<dbReference type="PANTHER" id="PTHR22942:SF39">
    <property type="entry name" value="DNA REPAIR PROTEIN RAD51 HOMOLOG 1"/>
    <property type="match status" value="1"/>
</dbReference>
<dbReference type="NCBIfam" id="TIGR02239">
    <property type="entry name" value="recomb_RAD51"/>
    <property type="match status" value="1"/>
</dbReference>
<comment type="similarity">
    <text evidence="2 7">Belongs to the RecA family. RAD51 subfamily.</text>
</comment>
<feature type="region of interest" description="Disordered" evidence="8">
    <location>
        <begin position="1"/>
        <end position="33"/>
    </location>
</feature>
<protein>
    <recommendedName>
        <fullName evidence="7">DNA repair protein RAD51 homolog</fullName>
    </recommendedName>
</protein>
<keyword evidence="7" id="KW-0227">DNA damage</keyword>
<evidence type="ECO:0000313" key="11">
    <source>
        <dbReference type="EMBL" id="CAD9414118.1"/>
    </source>
</evidence>
<dbReference type="PROSITE" id="PS50162">
    <property type="entry name" value="RECA_2"/>
    <property type="match status" value="1"/>
</dbReference>
<dbReference type="SUPFAM" id="SSF52540">
    <property type="entry name" value="P-loop containing nucleoside triphosphate hydrolases"/>
    <property type="match status" value="1"/>
</dbReference>